<dbReference type="SUPFAM" id="SSF103481">
    <property type="entry name" value="Multidrug resistance efflux transporter EmrE"/>
    <property type="match status" value="2"/>
</dbReference>
<dbReference type="PANTHER" id="PTHR32322:SF2">
    <property type="entry name" value="EAMA DOMAIN-CONTAINING PROTEIN"/>
    <property type="match status" value="1"/>
</dbReference>
<proteinExistence type="inferred from homology"/>
<protein>
    <submittedName>
        <fullName evidence="8">DMT family transporter</fullName>
    </submittedName>
</protein>
<dbReference type="PANTHER" id="PTHR32322">
    <property type="entry name" value="INNER MEMBRANE TRANSPORTER"/>
    <property type="match status" value="1"/>
</dbReference>
<feature type="transmembrane region" description="Helical" evidence="6">
    <location>
        <begin position="43"/>
        <end position="63"/>
    </location>
</feature>
<keyword evidence="5 6" id="KW-0472">Membrane</keyword>
<feature type="transmembrane region" description="Helical" evidence="6">
    <location>
        <begin position="132"/>
        <end position="150"/>
    </location>
</feature>
<comment type="similarity">
    <text evidence="2">Belongs to the EamA transporter family.</text>
</comment>
<evidence type="ECO:0000259" key="7">
    <source>
        <dbReference type="Pfam" id="PF00892"/>
    </source>
</evidence>
<evidence type="ECO:0000313" key="8">
    <source>
        <dbReference type="EMBL" id="MFC3147196.1"/>
    </source>
</evidence>
<evidence type="ECO:0000256" key="3">
    <source>
        <dbReference type="ARBA" id="ARBA00022692"/>
    </source>
</evidence>
<dbReference type="EMBL" id="JBHRTI010000003">
    <property type="protein sequence ID" value="MFC3147196.1"/>
    <property type="molecule type" value="Genomic_DNA"/>
</dbReference>
<name>A0ABV7H3R5_9BURK</name>
<reference evidence="9" key="1">
    <citation type="journal article" date="2019" name="Int. J. Syst. Evol. Microbiol.">
        <title>The Global Catalogue of Microorganisms (GCM) 10K type strain sequencing project: providing services to taxonomists for standard genome sequencing and annotation.</title>
        <authorList>
            <consortium name="The Broad Institute Genomics Platform"/>
            <consortium name="The Broad Institute Genome Sequencing Center for Infectious Disease"/>
            <person name="Wu L."/>
            <person name="Ma J."/>
        </authorList>
    </citation>
    <scope>NUCLEOTIDE SEQUENCE [LARGE SCALE GENOMIC DNA]</scope>
    <source>
        <strain evidence="9">KCTC 52168</strain>
    </source>
</reference>
<feature type="transmembrane region" description="Helical" evidence="6">
    <location>
        <begin position="156"/>
        <end position="176"/>
    </location>
</feature>
<feature type="transmembrane region" description="Helical" evidence="6">
    <location>
        <begin position="275"/>
        <end position="292"/>
    </location>
</feature>
<feature type="transmembrane region" description="Helical" evidence="6">
    <location>
        <begin position="249"/>
        <end position="269"/>
    </location>
</feature>
<gene>
    <name evidence="8" type="ORF">ACFOEN_06020</name>
</gene>
<comment type="subcellular location">
    <subcellularLocation>
        <location evidence="1">Membrane</location>
        <topology evidence="1">Multi-pass membrane protein</topology>
    </subcellularLocation>
</comment>
<keyword evidence="3 6" id="KW-0812">Transmembrane</keyword>
<comment type="caution">
    <text evidence="8">The sequence shown here is derived from an EMBL/GenBank/DDBJ whole genome shotgun (WGS) entry which is preliminary data.</text>
</comment>
<dbReference type="Pfam" id="PF00892">
    <property type="entry name" value="EamA"/>
    <property type="match status" value="2"/>
</dbReference>
<evidence type="ECO:0000256" key="4">
    <source>
        <dbReference type="ARBA" id="ARBA00022989"/>
    </source>
</evidence>
<dbReference type="InterPro" id="IPR000620">
    <property type="entry name" value="EamA_dom"/>
</dbReference>
<evidence type="ECO:0000313" key="9">
    <source>
        <dbReference type="Proteomes" id="UP001595556"/>
    </source>
</evidence>
<feature type="domain" description="EamA" evidence="7">
    <location>
        <begin position="160"/>
        <end position="292"/>
    </location>
</feature>
<evidence type="ECO:0000256" key="6">
    <source>
        <dbReference type="SAM" id="Phobius"/>
    </source>
</evidence>
<evidence type="ECO:0000256" key="5">
    <source>
        <dbReference type="ARBA" id="ARBA00023136"/>
    </source>
</evidence>
<feature type="transmembrane region" description="Helical" evidence="6">
    <location>
        <begin position="220"/>
        <end position="242"/>
    </location>
</feature>
<feature type="domain" description="EamA" evidence="7">
    <location>
        <begin position="21"/>
        <end position="146"/>
    </location>
</feature>
<dbReference type="RefSeq" id="WP_377302006.1">
    <property type="nucleotide sequence ID" value="NZ_CP180191.1"/>
</dbReference>
<evidence type="ECO:0000256" key="2">
    <source>
        <dbReference type="ARBA" id="ARBA00007362"/>
    </source>
</evidence>
<dbReference type="InterPro" id="IPR037185">
    <property type="entry name" value="EmrE-like"/>
</dbReference>
<dbReference type="InterPro" id="IPR050638">
    <property type="entry name" value="AA-Vitamin_Transporters"/>
</dbReference>
<organism evidence="8 9">
    <name type="scientific">Piscinibacterium candidicorallinum</name>
    <dbReference type="NCBI Taxonomy" id="1793872"/>
    <lineage>
        <taxon>Bacteria</taxon>
        <taxon>Pseudomonadati</taxon>
        <taxon>Pseudomonadota</taxon>
        <taxon>Betaproteobacteria</taxon>
        <taxon>Burkholderiales</taxon>
        <taxon>Piscinibacterium</taxon>
    </lineage>
</organism>
<feature type="transmembrane region" description="Helical" evidence="6">
    <location>
        <begin position="188"/>
        <end position="208"/>
    </location>
</feature>
<accession>A0ABV7H3R5</accession>
<evidence type="ECO:0000256" key="1">
    <source>
        <dbReference type="ARBA" id="ARBA00004141"/>
    </source>
</evidence>
<keyword evidence="9" id="KW-1185">Reference proteome</keyword>
<keyword evidence="4 6" id="KW-1133">Transmembrane helix</keyword>
<feature type="transmembrane region" description="Helical" evidence="6">
    <location>
        <begin position="75"/>
        <end position="96"/>
    </location>
</feature>
<feature type="transmembrane region" description="Helical" evidence="6">
    <location>
        <begin position="102"/>
        <end position="120"/>
    </location>
</feature>
<sequence length="294" mass="31324">MSIQPLSADTARGLGWLAPAAFIFIWSSGYVVAKAAAPHADPLTFLSVRYAGVVLLMLALAFAFRAPWPSRRDALHIAVAGIGIQAIYLGGVWVAIRLGMAAGVAALIVNLQPVLVAALAPLVHESVNRRQWLGVALGFGGVVLVVWHKLAGAALSAGPVLLCVMALAGITVGTLYQKRRVPNFDLRTGQVVQFTASLLVTLPFAWAFEPMRIEWNAQVFAAMAWSIVVLTAGGISLMFYMLRHGQATAVTSTMYIVPSVTALMAWLMFGETLNAIAVLGMVVTLVGVYLVVRK</sequence>
<dbReference type="Proteomes" id="UP001595556">
    <property type="component" value="Unassembled WGS sequence"/>
</dbReference>